<dbReference type="SUPFAM" id="SSF53335">
    <property type="entry name" value="S-adenosyl-L-methionine-dependent methyltransferases"/>
    <property type="match status" value="1"/>
</dbReference>
<keyword evidence="4 7" id="KW-0808">Transferase</keyword>
<evidence type="ECO:0000256" key="1">
    <source>
        <dbReference type="ARBA" id="ARBA00000142"/>
    </source>
</evidence>
<evidence type="ECO:0000256" key="6">
    <source>
        <dbReference type="ARBA" id="ARBA00022694"/>
    </source>
</evidence>
<dbReference type="UniPathway" id="UPA00989"/>
<dbReference type="InterPro" id="IPR055361">
    <property type="entry name" value="tRNA_methyltr_TrmB_bact"/>
</dbReference>
<evidence type="ECO:0000256" key="3">
    <source>
        <dbReference type="ARBA" id="ARBA00022603"/>
    </source>
</evidence>
<dbReference type="AlphaFoldDB" id="A0A3N2QCQ4"/>
<organism evidence="8 9">
    <name type="scientific">Candidatus Cardinium hertigii</name>
    <dbReference type="NCBI Taxonomy" id="247481"/>
    <lineage>
        <taxon>Bacteria</taxon>
        <taxon>Pseudomonadati</taxon>
        <taxon>Bacteroidota</taxon>
        <taxon>Cytophagia</taxon>
        <taxon>Cytophagales</taxon>
        <taxon>Amoebophilaceae</taxon>
        <taxon>Candidatus Cardinium</taxon>
    </lineage>
</organism>
<dbReference type="EC" id="2.1.1.33" evidence="7"/>
<dbReference type="HAMAP" id="MF_01057">
    <property type="entry name" value="tRNA_methyltr_TrmB"/>
    <property type="match status" value="1"/>
</dbReference>
<keyword evidence="3 7" id="KW-0489">Methyltransferase</keyword>
<comment type="caution">
    <text evidence="7">Lacks conserved residue(s) required for the propagation of feature annotation.</text>
</comment>
<dbReference type="InterPro" id="IPR003358">
    <property type="entry name" value="tRNA_(Gua-N-7)_MeTrfase_Trmb"/>
</dbReference>
<comment type="catalytic activity">
    <reaction evidence="1 7">
        <text>guanosine(46) in tRNA + S-adenosyl-L-methionine = N(7)-methylguanosine(46) in tRNA + S-adenosyl-L-homocysteine</text>
        <dbReference type="Rhea" id="RHEA:42708"/>
        <dbReference type="Rhea" id="RHEA-COMP:10188"/>
        <dbReference type="Rhea" id="RHEA-COMP:10189"/>
        <dbReference type="ChEBI" id="CHEBI:57856"/>
        <dbReference type="ChEBI" id="CHEBI:59789"/>
        <dbReference type="ChEBI" id="CHEBI:74269"/>
        <dbReference type="ChEBI" id="CHEBI:74480"/>
        <dbReference type="EC" id="2.1.1.33"/>
    </reaction>
</comment>
<evidence type="ECO:0000256" key="2">
    <source>
        <dbReference type="ARBA" id="ARBA00003015"/>
    </source>
</evidence>
<feature type="binding site" evidence="7">
    <location>
        <position position="120"/>
    </location>
    <ligand>
        <name>S-adenosyl-L-methionine</name>
        <dbReference type="ChEBI" id="CHEBI:59789"/>
    </ligand>
</feature>
<sequence>MRQKLQRFEANKWLNNLIEPGKAIYKTIKGQWNNLYFPNNQPITLEMGCGHGAYTVGLGKTFPERNFIGIDIKGDRLWKGAQEAQDGHLHNVAFLRIPITQLLDFFEENEISEIWITFPDPRPKNKDIKRRLTALRFLKLYEIILIDSGKVHLKTDSTLLFQYTLDLLQQQALQLLSYTTDLYGSSLIKDHLGIQTTYEKRFLAQGMQISYLCYANRCGTSYFPHPARSRLRY</sequence>
<name>A0A3N2QCQ4_9BACT</name>
<dbReference type="GO" id="GO:0043527">
    <property type="term" value="C:tRNA methyltransferase complex"/>
    <property type="evidence" value="ECO:0007669"/>
    <property type="project" value="TreeGrafter"/>
</dbReference>
<reference evidence="8 9" key="1">
    <citation type="submission" date="2018-09" db="EMBL/GenBank/DDBJ databases">
        <title>Comparative Genomics of Wolbachia-Cardinium Dual Endosymbiosis in a Plant-Parasitic Nematode.</title>
        <authorList>
            <person name="Brown A.M.V."/>
            <person name="Wasala S.K."/>
            <person name="Howe D.K."/>
            <person name="Peetz A.B."/>
            <person name="Zasada I.A."/>
            <person name="Denver D.R."/>
        </authorList>
    </citation>
    <scope>NUCLEOTIDE SEQUENCE [LARGE SCALE GENOMIC DNA]</scope>
    <source>
        <strain evidence="8 9">Pp_1</strain>
    </source>
</reference>
<accession>A0A3N2QCQ4</accession>
<keyword evidence="6 7" id="KW-0819">tRNA processing</keyword>
<gene>
    <name evidence="7 8" type="primary">trmB</name>
    <name evidence="8" type="ORF">EDM02_03075</name>
</gene>
<dbReference type="NCBIfam" id="NF001080">
    <property type="entry name" value="PRK00121.2-2"/>
    <property type="match status" value="1"/>
</dbReference>
<feature type="binding site" evidence="7">
    <location>
        <position position="124"/>
    </location>
    <ligand>
        <name>substrate</name>
    </ligand>
</feature>
<evidence type="ECO:0000256" key="7">
    <source>
        <dbReference type="HAMAP-Rule" id="MF_01057"/>
    </source>
</evidence>
<feature type="binding site" evidence="7">
    <location>
        <position position="46"/>
    </location>
    <ligand>
        <name>S-adenosyl-L-methionine</name>
        <dbReference type="ChEBI" id="CHEBI:59789"/>
    </ligand>
</feature>
<feature type="binding site" evidence="7">
    <location>
        <position position="156"/>
    </location>
    <ligand>
        <name>substrate</name>
    </ligand>
</feature>
<comment type="pathway">
    <text evidence="7">tRNA modification; N(7)-methylguanine-tRNA biosynthesis.</text>
</comment>
<dbReference type="Gene3D" id="3.40.50.150">
    <property type="entry name" value="Vaccinia Virus protein VP39"/>
    <property type="match status" value="1"/>
</dbReference>
<dbReference type="NCBIfam" id="TIGR00091">
    <property type="entry name" value="tRNA (guanosine(46)-N7)-methyltransferase TrmB"/>
    <property type="match status" value="1"/>
</dbReference>
<comment type="similarity">
    <text evidence="7">Belongs to the class I-like SAM-binding methyltransferase superfamily. TrmB family.</text>
</comment>
<dbReference type="PANTHER" id="PTHR23417:SF14">
    <property type="entry name" value="PENTACOTRIPEPTIDE-REPEAT REGION OF PRORP DOMAIN-CONTAINING PROTEIN"/>
    <property type="match status" value="1"/>
</dbReference>
<evidence type="ECO:0000256" key="5">
    <source>
        <dbReference type="ARBA" id="ARBA00022691"/>
    </source>
</evidence>
<dbReference type="Pfam" id="PF02390">
    <property type="entry name" value="Methyltransf_4"/>
    <property type="match status" value="1"/>
</dbReference>
<evidence type="ECO:0000313" key="9">
    <source>
        <dbReference type="Proteomes" id="UP000270927"/>
    </source>
</evidence>
<feature type="binding site" evidence="7">
    <location>
        <begin position="196"/>
        <end position="199"/>
    </location>
    <ligand>
        <name>substrate</name>
    </ligand>
</feature>
<dbReference type="PROSITE" id="PS51625">
    <property type="entry name" value="SAM_MT_TRMB"/>
    <property type="match status" value="1"/>
</dbReference>
<proteinExistence type="inferred from homology"/>
<evidence type="ECO:0000256" key="4">
    <source>
        <dbReference type="ARBA" id="ARBA00022679"/>
    </source>
</evidence>
<dbReference type="EMBL" id="RARA01000024">
    <property type="protein sequence ID" value="ROT47392.1"/>
    <property type="molecule type" value="Genomic_DNA"/>
</dbReference>
<feature type="binding site" evidence="7">
    <location>
        <position position="71"/>
    </location>
    <ligand>
        <name>S-adenosyl-L-methionine</name>
        <dbReference type="ChEBI" id="CHEBI:59789"/>
    </ligand>
</feature>
<dbReference type="InterPro" id="IPR029063">
    <property type="entry name" value="SAM-dependent_MTases_sf"/>
</dbReference>
<protein>
    <recommendedName>
        <fullName evidence="7">tRNA (guanine-N(7)-)-methyltransferase</fullName>
        <ecNumber evidence="7">2.1.1.33</ecNumber>
    </recommendedName>
    <alternativeName>
        <fullName evidence="7">tRNA (guanine(46)-N(7))-methyltransferase</fullName>
    </alternativeName>
    <alternativeName>
        <fullName evidence="7">tRNA(m7G46)-methyltransferase</fullName>
    </alternativeName>
</protein>
<keyword evidence="9" id="KW-1185">Reference proteome</keyword>
<comment type="function">
    <text evidence="2 7">Catalyzes the formation of N(7)-methylguanine at position 46 (m7G46) in tRNA.</text>
</comment>
<comment type="caution">
    <text evidence="8">The sequence shown here is derived from an EMBL/GenBank/DDBJ whole genome shotgun (WGS) entry which is preliminary data.</text>
</comment>
<evidence type="ECO:0000313" key="8">
    <source>
        <dbReference type="EMBL" id="ROT47392.1"/>
    </source>
</evidence>
<keyword evidence="5 7" id="KW-0949">S-adenosyl-L-methionine</keyword>
<dbReference type="RefSeq" id="WP_123662966.1">
    <property type="nucleotide sequence ID" value="NZ_RARA01000024.1"/>
</dbReference>
<dbReference type="Proteomes" id="UP000270927">
    <property type="component" value="Unassembled WGS sequence"/>
</dbReference>
<dbReference type="PANTHER" id="PTHR23417">
    <property type="entry name" value="3-DEOXY-D-MANNO-OCTULOSONIC-ACID TRANSFERASE/TRNA GUANINE-N 7 - -METHYLTRANSFERASE"/>
    <property type="match status" value="1"/>
</dbReference>
<dbReference type="GO" id="GO:0008176">
    <property type="term" value="F:tRNA (guanine(46)-N7)-methyltransferase activity"/>
    <property type="evidence" value="ECO:0007669"/>
    <property type="project" value="UniProtKB-UniRule"/>
</dbReference>
<dbReference type="OrthoDB" id="9802090at2"/>